<sequence>MNNLMQGMIDWIEEHLFDDFSLKNLGENMGYSPYYCSFTFHRMAGISIKRYRALRKIYLAAIELEKTQQKTIDIAFKYGFSSQEAFSRAFKTTFGINPNAFRKNPSPLQSYVKLNINGEKGGFMMDISQKLKIENLQNKMNEQFDKDILNILNGQMMYEEFSNHELMGKSDYVPFNEAMCSNDTCYPIFSDEFNQLRALGHEVSLQDYENITINSLKPLFVKQYKCIVLWFGEDMFCQMNLLTMLAYLGQINYSGKVFFHLVNELTYDVEEIEVMPEGYKEIYQQVLIQHQLPNVQVLPVTYQGIKLYLEYLKEENEITIYIKKHLKMSQGELLKNLFHLFPNYGLGDTQYLKMIKKIKEQNKLI</sequence>
<dbReference type="AlphaFoldDB" id="A0A0M0LKE4"/>
<dbReference type="RefSeq" id="WP_053415313.1">
    <property type="nucleotide sequence ID" value="NZ_LILB01000001.1"/>
</dbReference>
<dbReference type="EMBL" id="LILB01000001">
    <property type="protein sequence ID" value="KOO51188.1"/>
    <property type="molecule type" value="Genomic_DNA"/>
</dbReference>
<evidence type="ECO:0000313" key="5">
    <source>
        <dbReference type="EMBL" id="KOO51188.1"/>
    </source>
</evidence>
<dbReference type="SUPFAM" id="SSF46689">
    <property type="entry name" value="Homeodomain-like"/>
    <property type="match status" value="2"/>
</dbReference>
<keyword evidence="6" id="KW-1185">Reference proteome</keyword>
<dbReference type="PANTHER" id="PTHR47504">
    <property type="entry name" value="RIGHT ORIGIN-BINDING PROTEIN"/>
    <property type="match status" value="1"/>
</dbReference>
<protein>
    <submittedName>
        <fullName evidence="5">AraC family transcriptional regulator</fullName>
    </submittedName>
</protein>
<keyword evidence="1" id="KW-0805">Transcription regulation</keyword>
<dbReference type="GeneID" id="301134772"/>
<dbReference type="Pfam" id="PF12833">
    <property type="entry name" value="HTH_18"/>
    <property type="match status" value="1"/>
</dbReference>
<dbReference type="InterPro" id="IPR050959">
    <property type="entry name" value="MarA-like"/>
</dbReference>
<evidence type="ECO:0000313" key="6">
    <source>
        <dbReference type="Proteomes" id="UP000036867"/>
    </source>
</evidence>
<dbReference type="PROSITE" id="PS01124">
    <property type="entry name" value="HTH_ARAC_FAMILY_2"/>
    <property type="match status" value="1"/>
</dbReference>
<gene>
    <name evidence="5" type="ORF">AMD00_01375</name>
</gene>
<comment type="caution">
    <text evidence="5">The sequence shown here is derived from an EMBL/GenBank/DDBJ whole genome shotgun (WGS) entry which is preliminary data.</text>
</comment>
<keyword evidence="2" id="KW-0238">DNA-binding</keyword>
<feature type="domain" description="HTH araC/xylS-type" evidence="4">
    <location>
        <begin position="6"/>
        <end position="104"/>
    </location>
</feature>
<evidence type="ECO:0000256" key="1">
    <source>
        <dbReference type="ARBA" id="ARBA00023015"/>
    </source>
</evidence>
<dbReference type="Gene3D" id="1.10.10.60">
    <property type="entry name" value="Homeodomain-like"/>
    <property type="match status" value="2"/>
</dbReference>
<dbReference type="PRINTS" id="PR00032">
    <property type="entry name" value="HTHARAC"/>
</dbReference>
<dbReference type="OrthoDB" id="8365150at2"/>
<proteinExistence type="predicted"/>
<organism evidence="5 6">
    <name type="scientific">Viridibacillus arvi</name>
    <dbReference type="NCBI Taxonomy" id="263475"/>
    <lineage>
        <taxon>Bacteria</taxon>
        <taxon>Bacillati</taxon>
        <taxon>Bacillota</taxon>
        <taxon>Bacilli</taxon>
        <taxon>Bacillales</taxon>
        <taxon>Caryophanaceae</taxon>
        <taxon>Viridibacillus</taxon>
    </lineage>
</organism>
<dbReference type="SMART" id="SM00342">
    <property type="entry name" value="HTH_ARAC"/>
    <property type="match status" value="1"/>
</dbReference>
<dbReference type="InterPro" id="IPR018060">
    <property type="entry name" value="HTH_AraC"/>
</dbReference>
<keyword evidence="3" id="KW-0804">Transcription</keyword>
<dbReference type="PANTHER" id="PTHR47504:SF6">
    <property type="entry name" value="ARAC-FAMILY TRANSCRIPTIONAL REGULATOR"/>
    <property type="match status" value="1"/>
</dbReference>
<accession>A0A0M0LKE4</accession>
<dbReference type="PATRIC" id="fig|263475.3.peg.589"/>
<name>A0A0M0LKE4_9BACL</name>
<dbReference type="Proteomes" id="UP000036867">
    <property type="component" value="Unassembled WGS sequence"/>
</dbReference>
<evidence type="ECO:0000256" key="3">
    <source>
        <dbReference type="ARBA" id="ARBA00023163"/>
    </source>
</evidence>
<dbReference type="InterPro" id="IPR020449">
    <property type="entry name" value="Tscrpt_reg_AraC-type_HTH"/>
</dbReference>
<evidence type="ECO:0000256" key="2">
    <source>
        <dbReference type="ARBA" id="ARBA00023125"/>
    </source>
</evidence>
<dbReference type="STRING" id="263475.AMD00_01375"/>
<dbReference type="InterPro" id="IPR009057">
    <property type="entry name" value="Homeodomain-like_sf"/>
</dbReference>
<evidence type="ECO:0000259" key="4">
    <source>
        <dbReference type="PROSITE" id="PS01124"/>
    </source>
</evidence>
<dbReference type="GO" id="GO:0043565">
    <property type="term" value="F:sequence-specific DNA binding"/>
    <property type="evidence" value="ECO:0007669"/>
    <property type="project" value="InterPro"/>
</dbReference>
<dbReference type="GO" id="GO:0003700">
    <property type="term" value="F:DNA-binding transcription factor activity"/>
    <property type="evidence" value="ECO:0007669"/>
    <property type="project" value="InterPro"/>
</dbReference>
<reference evidence="6" key="1">
    <citation type="submission" date="2015-08" db="EMBL/GenBank/DDBJ databases">
        <title>Fjat-10028 dsm 16317.</title>
        <authorList>
            <person name="Liu B."/>
            <person name="Wang J."/>
            <person name="Zhu Y."/>
            <person name="Liu G."/>
            <person name="Chen Q."/>
            <person name="Chen Z."/>
            <person name="Lan J."/>
            <person name="Che J."/>
            <person name="Ge C."/>
            <person name="Shi H."/>
            <person name="Pan Z."/>
            <person name="Liu X."/>
        </authorList>
    </citation>
    <scope>NUCLEOTIDE SEQUENCE [LARGE SCALE GENOMIC DNA]</scope>
    <source>
        <strain evidence="6">DSM 16317</strain>
    </source>
</reference>